<keyword evidence="5" id="KW-1185">Reference proteome</keyword>
<keyword evidence="2" id="KW-0732">Signal</keyword>
<dbReference type="GO" id="GO:0005615">
    <property type="term" value="C:extracellular space"/>
    <property type="evidence" value="ECO:0007669"/>
    <property type="project" value="TreeGrafter"/>
</dbReference>
<dbReference type="SMART" id="SM00554">
    <property type="entry name" value="FAS1"/>
    <property type="match status" value="2"/>
</dbReference>
<dbReference type="Gene3D" id="2.30.180.10">
    <property type="entry name" value="FAS1 domain"/>
    <property type="match status" value="2"/>
</dbReference>
<evidence type="ECO:0000259" key="3">
    <source>
        <dbReference type="PROSITE" id="PS50213"/>
    </source>
</evidence>
<feature type="signal peptide" evidence="2">
    <location>
        <begin position="1"/>
        <end position="19"/>
    </location>
</feature>
<dbReference type="InterPro" id="IPR000782">
    <property type="entry name" value="FAS1_domain"/>
</dbReference>
<proteinExistence type="predicted"/>
<protein>
    <submittedName>
        <fullName evidence="4">Beta-Ig-H3 fasciclin</fullName>
    </submittedName>
</protein>
<dbReference type="AlphaFoldDB" id="A0A2P6V030"/>
<organism evidence="4 5">
    <name type="scientific">Micractinium conductrix</name>
    <dbReference type="NCBI Taxonomy" id="554055"/>
    <lineage>
        <taxon>Eukaryota</taxon>
        <taxon>Viridiplantae</taxon>
        <taxon>Chlorophyta</taxon>
        <taxon>core chlorophytes</taxon>
        <taxon>Trebouxiophyceae</taxon>
        <taxon>Chlorellales</taxon>
        <taxon>Chlorellaceae</taxon>
        <taxon>Chlorella clade</taxon>
        <taxon>Micractinium</taxon>
    </lineage>
</organism>
<reference evidence="4 5" key="1">
    <citation type="journal article" date="2018" name="Plant J.">
        <title>Genome sequences of Chlorella sorokiniana UTEX 1602 and Micractinium conductrix SAG 241.80: implications to maltose excretion by a green alga.</title>
        <authorList>
            <person name="Arriola M.B."/>
            <person name="Velmurugan N."/>
            <person name="Zhang Y."/>
            <person name="Plunkett M.H."/>
            <person name="Hondzo H."/>
            <person name="Barney B.M."/>
        </authorList>
    </citation>
    <scope>NUCLEOTIDE SEQUENCE [LARGE SCALE GENOMIC DNA]</scope>
    <source>
        <strain evidence="4 5">SAG 241.80</strain>
    </source>
</reference>
<evidence type="ECO:0000256" key="2">
    <source>
        <dbReference type="SAM" id="SignalP"/>
    </source>
</evidence>
<feature type="chain" id="PRO_5015127714" evidence="2">
    <location>
        <begin position="20"/>
        <end position="725"/>
    </location>
</feature>
<feature type="domain" description="FAS1" evidence="3">
    <location>
        <begin position="235"/>
        <end position="384"/>
    </location>
</feature>
<dbReference type="Proteomes" id="UP000239649">
    <property type="component" value="Unassembled WGS sequence"/>
</dbReference>
<dbReference type="PROSITE" id="PS50213">
    <property type="entry name" value="FAS1"/>
    <property type="match status" value="2"/>
</dbReference>
<evidence type="ECO:0000256" key="1">
    <source>
        <dbReference type="SAM" id="MobiDB-lite"/>
    </source>
</evidence>
<evidence type="ECO:0000313" key="4">
    <source>
        <dbReference type="EMBL" id="PSC67449.1"/>
    </source>
</evidence>
<dbReference type="InterPro" id="IPR036378">
    <property type="entry name" value="FAS1_dom_sf"/>
</dbReference>
<dbReference type="Pfam" id="PF02469">
    <property type="entry name" value="Fasciclin"/>
    <property type="match status" value="2"/>
</dbReference>
<dbReference type="InterPro" id="IPR050904">
    <property type="entry name" value="Adhesion/Biosynth-related"/>
</dbReference>
<accession>A0A2P6V030</accession>
<sequence length="725" mass="75318">MRTFLCLALAACLLSSAAALDLNPGVFAEAPAPDLEVNEKNYTSIADFLDSRNQTSILWAAVQAAGLEEALSDPELVATLFAPEDDAFTPLLASLGITADQLLADTETLKQACGGLERPAAVLAYHVVPGRALMVDELADSELLQTLLDGPFGQVKVLTSRTGATKSRLKTTSDQQAKIHGGDVLAGSAMVQRALQLLCLALAAASVTAMPAMVPAAATAAGAPHYGDFDIRSEWGSVLELITKKSDDVNGTGLLLEALDAAMDYLPADLVTDLSAGNWTGTVLAPTNEAFEALGDKLDVATPEQLAKILAYHLIPDVAATLGNIKALDGQVVETLLGGTVGELKIRKGGKKAAPLTTSGQDVPVYQYNLGAGSAVVHTIKQVLIPGNLVLTADAAAPSPVLASTWRYASAVQSTDSDTYSEHDAADPTAPPGASLTPTATGSPASTPGGDSAANQQLWSPSKRSQAQAPFAHRPPAPPGQHPHAGFGGAALGTLPPPPGIDPASFQAGERAAFLMAFQQALPGQQALGQLFSAVDSLHSRLEEEAAAWRSMHLGASKADGLLQAALQRLDALEHGTLPQLQHKWEESARRAPEQLAELVGGLSQVVALLAAQRQLLLDRQAEPLPPGARGAAHRQLPWLVIAAAGYAQAVLSRADVAALFLSRKILLTDPAPGEEARGMRSALGAALFVAAVEAAWQAQRRLLRPLPSAAHRAAAPLQLGLKAR</sequence>
<feature type="compositionally biased region" description="Low complexity" evidence="1">
    <location>
        <begin position="434"/>
        <end position="450"/>
    </location>
</feature>
<name>A0A2P6V030_9CHLO</name>
<evidence type="ECO:0000313" key="5">
    <source>
        <dbReference type="Proteomes" id="UP000239649"/>
    </source>
</evidence>
<feature type="compositionally biased region" description="Polar residues" evidence="1">
    <location>
        <begin position="453"/>
        <end position="468"/>
    </location>
</feature>
<dbReference type="EMBL" id="LHPF02000059">
    <property type="protein sequence ID" value="PSC67449.1"/>
    <property type="molecule type" value="Genomic_DNA"/>
</dbReference>
<dbReference type="OrthoDB" id="513636at2759"/>
<dbReference type="SUPFAM" id="SSF82153">
    <property type="entry name" value="FAS1 domain"/>
    <property type="match status" value="2"/>
</dbReference>
<feature type="domain" description="FAS1" evidence="3">
    <location>
        <begin position="42"/>
        <end position="198"/>
    </location>
</feature>
<comment type="caution">
    <text evidence="4">The sequence shown here is derived from an EMBL/GenBank/DDBJ whole genome shotgun (WGS) entry which is preliminary data.</text>
</comment>
<dbReference type="PANTHER" id="PTHR10900">
    <property type="entry name" value="PERIOSTIN-RELATED"/>
    <property type="match status" value="1"/>
</dbReference>
<feature type="region of interest" description="Disordered" evidence="1">
    <location>
        <begin position="417"/>
        <end position="501"/>
    </location>
</feature>
<dbReference type="PANTHER" id="PTHR10900:SF77">
    <property type="entry name" value="FI19380P1"/>
    <property type="match status" value="1"/>
</dbReference>
<gene>
    <name evidence="4" type="ORF">C2E20_8888</name>
</gene>